<comment type="caution">
    <text evidence="7">The sequence shown here is derived from an EMBL/GenBank/DDBJ whole genome shotgun (WGS) entry which is preliminary data.</text>
</comment>
<dbReference type="InterPro" id="IPR050263">
    <property type="entry name" value="Bact_Fimbrial_Adh_Pro"/>
</dbReference>
<dbReference type="InterPro" id="IPR008966">
    <property type="entry name" value="Adhesion_dom_sf"/>
</dbReference>
<dbReference type="PANTHER" id="PTHR33420:SF3">
    <property type="entry name" value="FIMBRIAL SUBUNIT ELFA"/>
    <property type="match status" value="1"/>
</dbReference>
<feature type="domain" description="Fimbrial-type adhesion" evidence="6">
    <location>
        <begin position="27"/>
        <end position="183"/>
    </location>
</feature>
<organism evidence="7 8">
    <name type="scientific">Pseudomonas monteilii</name>
    <dbReference type="NCBI Taxonomy" id="76759"/>
    <lineage>
        <taxon>Bacteria</taxon>
        <taxon>Pseudomonadati</taxon>
        <taxon>Pseudomonadota</taxon>
        <taxon>Gammaproteobacteria</taxon>
        <taxon>Pseudomonadales</taxon>
        <taxon>Pseudomonadaceae</taxon>
        <taxon>Pseudomonas</taxon>
    </lineage>
</organism>
<reference evidence="8" key="1">
    <citation type="submission" date="2016-02" db="EMBL/GenBank/DDBJ databases">
        <title>Dietzia cinnamea strain CD11_5 genome sequencing and assembly.</title>
        <authorList>
            <person name="Kaur G."/>
            <person name="Nair G.R."/>
            <person name="Mayilraj S."/>
        </authorList>
    </citation>
    <scope>NUCLEOTIDE SEQUENCE [LARGE SCALE GENOMIC DNA]</scope>
    <source>
        <strain evidence="8">CD10_2</strain>
    </source>
</reference>
<sequence>MKKALLALALGITSSTTFAATVGTGAIHFYGRIDSSTCPIEIIDPITGNPESGNRILMGNVDASQFTAAGSEAAARSFGMRITPGGGCTVSPNDVANLTFTGAFGGAGTSGALYALEAGGAQNLALVLKDDTGTPIANGSTSKDYPLDPTKPTTMLFSAAYKSTAAGVTAGPANTSVQFVVDIP</sequence>
<dbReference type="GO" id="GO:0009289">
    <property type="term" value="C:pilus"/>
    <property type="evidence" value="ECO:0007669"/>
    <property type="project" value="UniProtKB-SubCell"/>
</dbReference>
<dbReference type="Pfam" id="PF00419">
    <property type="entry name" value="Fimbrial"/>
    <property type="match status" value="1"/>
</dbReference>
<feature type="signal peptide" evidence="5">
    <location>
        <begin position="1"/>
        <end position="19"/>
    </location>
</feature>
<proteinExistence type="inferred from homology"/>
<dbReference type="GeneID" id="49867682"/>
<dbReference type="SUPFAM" id="SSF49401">
    <property type="entry name" value="Bacterial adhesins"/>
    <property type="match status" value="1"/>
</dbReference>
<evidence type="ECO:0000256" key="5">
    <source>
        <dbReference type="SAM" id="SignalP"/>
    </source>
</evidence>
<dbReference type="RefSeq" id="WP_016715119.1">
    <property type="nucleotide sequence ID" value="NZ_CP022562.1"/>
</dbReference>
<dbReference type="GO" id="GO:0043709">
    <property type="term" value="P:cell adhesion involved in single-species biofilm formation"/>
    <property type="evidence" value="ECO:0007669"/>
    <property type="project" value="TreeGrafter"/>
</dbReference>
<dbReference type="Gene3D" id="2.60.40.1090">
    <property type="entry name" value="Fimbrial-type adhesion domain"/>
    <property type="match status" value="1"/>
</dbReference>
<accession>A0AAP7FRU1</accession>
<gene>
    <name evidence="7" type="ORF">AYJ70_18225</name>
</gene>
<dbReference type="EMBL" id="LSTU01000003">
    <property type="protein sequence ID" value="OAH57043.1"/>
    <property type="molecule type" value="Genomic_DNA"/>
</dbReference>
<evidence type="ECO:0000256" key="4">
    <source>
        <dbReference type="ARBA" id="ARBA00023263"/>
    </source>
</evidence>
<feature type="chain" id="PRO_5042820612" evidence="5">
    <location>
        <begin position="20"/>
        <end position="184"/>
    </location>
</feature>
<dbReference type="AlphaFoldDB" id="A0AAP7FRU1"/>
<evidence type="ECO:0000256" key="1">
    <source>
        <dbReference type="ARBA" id="ARBA00004561"/>
    </source>
</evidence>
<evidence type="ECO:0000256" key="2">
    <source>
        <dbReference type="ARBA" id="ARBA00006671"/>
    </source>
</evidence>
<evidence type="ECO:0000313" key="8">
    <source>
        <dbReference type="Proteomes" id="UP000077242"/>
    </source>
</evidence>
<keyword evidence="4" id="KW-0281">Fimbrium</keyword>
<dbReference type="InterPro" id="IPR036937">
    <property type="entry name" value="Adhesion_dom_fimbrial_sf"/>
</dbReference>
<dbReference type="Proteomes" id="UP000077242">
    <property type="component" value="Unassembled WGS sequence"/>
</dbReference>
<comment type="subcellular location">
    <subcellularLocation>
        <location evidence="1">Fimbrium</location>
    </subcellularLocation>
</comment>
<evidence type="ECO:0000256" key="3">
    <source>
        <dbReference type="ARBA" id="ARBA00022729"/>
    </source>
</evidence>
<comment type="similarity">
    <text evidence="2">Belongs to the fimbrial protein family.</text>
</comment>
<protein>
    <submittedName>
        <fullName evidence="7">Type 1 pili subunit FimI</fullName>
    </submittedName>
</protein>
<dbReference type="InterPro" id="IPR000259">
    <property type="entry name" value="Adhesion_dom_fimbrial"/>
</dbReference>
<name>A0AAP7FRU1_9PSED</name>
<evidence type="ECO:0000259" key="6">
    <source>
        <dbReference type="Pfam" id="PF00419"/>
    </source>
</evidence>
<dbReference type="PANTHER" id="PTHR33420">
    <property type="entry name" value="FIMBRIAL SUBUNIT ELFA-RELATED"/>
    <property type="match status" value="1"/>
</dbReference>
<keyword evidence="3 5" id="KW-0732">Signal</keyword>
<evidence type="ECO:0000313" key="7">
    <source>
        <dbReference type="EMBL" id="OAH57043.1"/>
    </source>
</evidence>